<dbReference type="EMBL" id="JAINUF010000016">
    <property type="protein sequence ID" value="KAJ8339852.1"/>
    <property type="molecule type" value="Genomic_DNA"/>
</dbReference>
<evidence type="ECO:0000256" key="1">
    <source>
        <dbReference type="ARBA" id="ARBA00004123"/>
    </source>
</evidence>
<organism evidence="14 15">
    <name type="scientific">Synaphobranchus kaupii</name>
    <name type="common">Kaup's arrowtooth eel</name>
    <dbReference type="NCBI Taxonomy" id="118154"/>
    <lineage>
        <taxon>Eukaryota</taxon>
        <taxon>Metazoa</taxon>
        <taxon>Chordata</taxon>
        <taxon>Craniata</taxon>
        <taxon>Vertebrata</taxon>
        <taxon>Euteleostomi</taxon>
        <taxon>Actinopterygii</taxon>
        <taxon>Neopterygii</taxon>
        <taxon>Teleostei</taxon>
        <taxon>Anguilliformes</taxon>
        <taxon>Synaphobranchidae</taxon>
        <taxon>Synaphobranchus</taxon>
    </lineage>
</organism>
<dbReference type="OrthoDB" id="8951528at2759"/>
<feature type="compositionally biased region" description="Basic and acidic residues" evidence="11">
    <location>
        <begin position="190"/>
        <end position="199"/>
    </location>
</feature>
<evidence type="ECO:0000256" key="8">
    <source>
        <dbReference type="ARBA" id="ARBA00023242"/>
    </source>
</evidence>
<keyword evidence="15" id="KW-1185">Reference proteome</keyword>
<evidence type="ECO:0000256" key="2">
    <source>
        <dbReference type="ARBA" id="ARBA00006991"/>
    </source>
</evidence>
<evidence type="ECO:0000256" key="5">
    <source>
        <dbReference type="ARBA" id="ARBA00022771"/>
    </source>
</evidence>
<dbReference type="GO" id="GO:0008270">
    <property type="term" value="F:zinc ion binding"/>
    <property type="evidence" value="ECO:0007669"/>
    <property type="project" value="UniProtKB-KW"/>
</dbReference>
<dbReference type="Gene3D" id="3.30.160.60">
    <property type="entry name" value="Classic Zinc Finger"/>
    <property type="match status" value="3"/>
</dbReference>
<dbReference type="PANTHER" id="PTHR24394:SF44">
    <property type="entry name" value="ZINC FINGER PROTEIN 271-LIKE"/>
    <property type="match status" value="1"/>
</dbReference>
<keyword evidence="12" id="KW-0472">Membrane</keyword>
<accession>A0A9Q1EJB0</accession>
<evidence type="ECO:0000256" key="11">
    <source>
        <dbReference type="SAM" id="MobiDB-lite"/>
    </source>
</evidence>
<evidence type="ECO:0000259" key="13">
    <source>
        <dbReference type="PROSITE" id="PS50157"/>
    </source>
</evidence>
<feature type="region of interest" description="Disordered" evidence="11">
    <location>
        <begin position="382"/>
        <end position="417"/>
    </location>
</feature>
<feature type="domain" description="C2H2-type" evidence="13">
    <location>
        <begin position="555"/>
        <end position="582"/>
    </location>
</feature>
<dbReference type="InterPro" id="IPR013087">
    <property type="entry name" value="Znf_C2H2_type"/>
</dbReference>
<keyword evidence="4" id="KW-0677">Repeat</keyword>
<dbReference type="FunFam" id="3.30.160.60:FF:000358">
    <property type="entry name" value="zinc finger protein 24"/>
    <property type="match status" value="1"/>
</dbReference>
<comment type="caution">
    <text evidence="14">The sequence shown here is derived from an EMBL/GenBank/DDBJ whole genome shotgun (WGS) entry which is preliminary data.</text>
</comment>
<dbReference type="InterPro" id="IPR036236">
    <property type="entry name" value="Znf_C2H2_sf"/>
</dbReference>
<keyword evidence="5 9" id="KW-0863">Zinc-finger</keyword>
<feature type="region of interest" description="Disordered" evidence="11">
    <location>
        <begin position="443"/>
        <end position="476"/>
    </location>
</feature>
<dbReference type="PROSITE" id="PS00028">
    <property type="entry name" value="ZINC_FINGER_C2H2_1"/>
    <property type="match status" value="3"/>
</dbReference>
<evidence type="ECO:0000256" key="7">
    <source>
        <dbReference type="ARBA" id="ARBA00023125"/>
    </source>
</evidence>
<evidence type="ECO:0000256" key="3">
    <source>
        <dbReference type="ARBA" id="ARBA00022723"/>
    </source>
</evidence>
<dbReference type="FunFam" id="3.30.160.60:FF:001954">
    <property type="entry name" value="Zinc finger protein 787"/>
    <property type="match status" value="1"/>
</dbReference>
<dbReference type="PROSITE" id="PS50157">
    <property type="entry name" value="ZINC_FINGER_C2H2_2"/>
    <property type="match status" value="3"/>
</dbReference>
<feature type="compositionally biased region" description="Basic and acidic residues" evidence="11">
    <location>
        <begin position="285"/>
        <end position="294"/>
    </location>
</feature>
<evidence type="ECO:0000256" key="10">
    <source>
        <dbReference type="SAM" id="Coils"/>
    </source>
</evidence>
<protein>
    <recommendedName>
        <fullName evidence="13">C2H2-type domain-containing protein</fullName>
    </recommendedName>
</protein>
<feature type="domain" description="C2H2-type" evidence="13">
    <location>
        <begin position="527"/>
        <end position="554"/>
    </location>
</feature>
<name>A0A9Q1EJB0_SYNKA</name>
<keyword evidence="3" id="KW-0479">Metal-binding</keyword>
<reference evidence="14" key="1">
    <citation type="journal article" date="2023" name="Science">
        <title>Genome structures resolve the early diversification of teleost fishes.</title>
        <authorList>
            <person name="Parey E."/>
            <person name="Louis A."/>
            <person name="Montfort J."/>
            <person name="Bouchez O."/>
            <person name="Roques C."/>
            <person name="Iampietro C."/>
            <person name="Lluch J."/>
            <person name="Castinel A."/>
            <person name="Donnadieu C."/>
            <person name="Desvignes T."/>
            <person name="Floi Bucao C."/>
            <person name="Jouanno E."/>
            <person name="Wen M."/>
            <person name="Mejri S."/>
            <person name="Dirks R."/>
            <person name="Jansen H."/>
            <person name="Henkel C."/>
            <person name="Chen W.J."/>
            <person name="Zahm M."/>
            <person name="Cabau C."/>
            <person name="Klopp C."/>
            <person name="Thompson A.W."/>
            <person name="Robinson-Rechavi M."/>
            <person name="Braasch I."/>
            <person name="Lecointre G."/>
            <person name="Bobe J."/>
            <person name="Postlethwait J.H."/>
            <person name="Berthelot C."/>
            <person name="Roest Crollius H."/>
            <person name="Guiguen Y."/>
        </authorList>
    </citation>
    <scope>NUCLEOTIDE SEQUENCE</scope>
    <source>
        <strain evidence="14">WJC10195</strain>
    </source>
</reference>
<evidence type="ECO:0000313" key="15">
    <source>
        <dbReference type="Proteomes" id="UP001152622"/>
    </source>
</evidence>
<gene>
    <name evidence="14" type="ORF">SKAU_G00344850</name>
</gene>
<evidence type="ECO:0000256" key="4">
    <source>
        <dbReference type="ARBA" id="ARBA00022737"/>
    </source>
</evidence>
<dbReference type="GO" id="GO:0000981">
    <property type="term" value="F:DNA-binding transcription factor activity, RNA polymerase II-specific"/>
    <property type="evidence" value="ECO:0007669"/>
    <property type="project" value="TreeGrafter"/>
</dbReference>
<dbReference type="SMART" id="SM00355">
    <property type="entry name" value="ZnF_C2H2"/>
    <property type="match status" value="3"/>
</dbReference>
<feature type="transmembrane region" description="Helical" evidence="12">
    <location>
        <begin position="633"/>
        <end position="653"/>
    </location>
</feature>
<keyword evidence="10" id="KW-0175">Coiled coil</keyword>
<proteinExistence type="inferred from homology"/>
<dbReference type="FunFam" id="3.30.160.60:FF:001450">
    <property type="entry name" value="zinc finger protein 774"/>
    <property type="match status" value="1"/>
</dbReference>
<feature type="compositionally biased region" description="Basic and acidic residues" evidence="11">
    <location>
        <begin position="149"/>
        <end position="181"/>
    </location>
</feature>
<keyword evidence="7" id="KW-0238">DNA-binding</keyword>
<feature type="coiled-coil region" evidence="10">
    <location>
        <begin position="34"/>
        <end position="61"/>
    </location>
</feature>
<keyword evidence="12" id="KW-0812">Transmembrane</keyword>
<dbReference type="GO" id="GO:0003677">
    <property type="term" value="F:DNA binding"/>
    <property type="evidence" value="ECO:0007669"/>
    <property type="project" value="UniProtKB-KW"/>
</dbReference>
<dbReference type="GO" id="GO:0005634">
    <property type="term" value="C:nucleus"/>
    <property type="evidence" value="ECO:0007669"/>
    <property type="project" value="UniProtKB-SubCell"/>
</dbReference>
<keyword evidence="8" id="KW-0539">Nucleus</keyword>
<dbReference type="Pfam" id="PF00096">
    <property type="entry name" value="zf-C2H2"/>
    <property type="match status" value="3"/>
</dbReference>
<dbReference type="PANTHER" id="PTHR24394">
    <property type="entry name" value="ZINC FINGER PROTEIN"/>
    <property type="match status" value="1"/>
</dbReference>
<feature type="region of interest" description="Disordered" evidence="11">
    <location>
        <begin position="225"/>
        <end position="360"/>
    </location>
</feature>
<comment type="subcellular location">
    <subcellularLocation>
        <location evidence="1">Nucleus</location>
    </subcellularLocation>
</comment>
<keyword evidence="12" id="KW-1133">Transmembrane helix</keyword>
<keyword evidence="6" id="KW-0862">Zinc</keyword>
<comment type="similarity">
    <text evidence="2">Belongs to the krueppel C2H2-type zinc-finger protein family.</text>
</comment>
<evidence type="ECO:0000256" key="9">
    <source>
        <dbReference type="PROSITE-ProRule" id="PRU00042"/>
    </source>
</evidence>
<feature type="compositionally biased region" description="Basic and acidic residues" evidence="11">
    <location>
        <begin position="225"/>
        <end position="237"/>
    </location>
</feature>
<evidence type="ECO:0000256" key="12">
    <source>
        <dbReference type="SAM" id="Phobius"/>
    </source>
</evidence>
<dbReference type="AlphaFoldDB" id="A0A9Q1EJB0"/>
<feature type="region of interest" description="Disordered" evidence="11">
    <location>
        <begin position="149"/>
        <end position="201"/>
    </location>
</feature>
<sequence length="684" mass="76727">MSNCVAFHTQIASIMEVLANAAVAEICKLVDDGYAVLRVEMSHSQKENKALKRKLQMLELRIARGYTEKNSINSRPLGVQGCEKPRRTGTDSHFPGEAGIFARPSGPQRRDGEITVVDQDHTPTQAIGPIDECQDTVERRTEALLIKEERVEEDRDPQGEMKTRKERAVEWRAGSREKRPVQETQNKPANHTEELTEQHRTRHAVWECADVEQRRTDVEQRRTEALLIKEERPEETLQNRNSQGEPRNPERSPFSKGKVSGVLERGVTAGGRAPAPNSRRAPGPHPEELTEQHGDTGSLWECTDTEERKTEALLIKEERMEEDRDPQGEMNTREERLVDSGSDGLGQAPSVDSQAPPTTYRETRHCVWETADGEQRSLISLHIKEEKPEDALVKTDPRREQQNSGKKTDPDSLPFHSEMRSLPVTEEAEVALKGSVPVEAVAGEHSPFDSGCSSGPAEAHAQRGRHGDQWQGQEALPGSAADGFLSRAQTVYERNQPPVGASEPRGGFPAPAPFRSYRKVSDRKRKFLCQYCGKGFPRAKELEIHRRIHTGEKPYSCTQCGKRFSQSCNLKTHLSIHTGEKPFVCVVCGKNFTRFSHLKRHHRVHSVTDAAQYDPGFSYSIAVVSRLHTKATIFVLCLLGISLVLVDLLYSLLLHQFGGKTLPCTPLTQDPERRPRHAAISFQH</sequence>
<dbReference type="SUPFAM" id="SSF57667">
    <property type="entry name" value="beta-beta-alpha zinc fingers"/>
    <property type="match status" value="2"/>
</dbReference>
<evidence type="ECO:0000256" key="6">
    <source>
        <dbReference type="ARBA" id="ARBA00022833"/>
    </source>
</evidence>
<feature type="compositionally biased region" description="Basic and acidic residues" evidence="11">
    <location>
        <begin position="305"/>
        <end position="338"/>
    </location>
</feature>
<evidence type="ECO:0000313" key="14">
    <source>
        <dbReference type="EMBL" id="KAJ8339852.1"/>
    </source>
</evidence>
<feature type="compositionally biased region" description="Basic and acidic residues" evidence="11">
    <location>
        <begin position="382"/>
        <end position="410"/>
    </location>
</feature>
<feature type="region of interest" description="Disordered" evidence="11">
    <location>
        <begin position="74"/>
        <end position="111"/>
    </location>
</feature>
<feature type="domain" description="C2H2-type" evidence="13">
    <location>
        <begin position="583"/>
        <end position="610"/>
    </location>
</feature>
<dbReference type="Proteomes" id="UP001152622">
    <property type="component" value="Chromosome 16"/>
</dbReference>